<organism evidence="2 3">
    <name type="scientific">Synaphobranchus kaupii</name>
    <name type="common">Kaup's arrowtooth eel</name>
    <dbReference type="NCBI Taxonomy" id="118154"/>
    <lineage>
        <taxon>Eukaryota</taxon>
        <taxon>Metazoa</taxon>
        <taxon>Chordata</taxon>
        <taxon>Craniata</taxon>
        <taxon>Vertebrata</taxon>
        <taxon>Euteleostomi</taxon>
        <taxon>Actinopterygii</taxon>
        <taxon>Neopterygii</taxon>
        <taxon>Teleostei</taxon>
        <taxon>Anguilliformes</taxon>
        <taxon>Synaphobranchidae</taxon>
        <taxon>Synaphobranchus</taxon>
    </lineage>
</organism>
<accession>A0A9Q1FPC6</accession>
<evidence type="ECO:0000313" key="3">
    <source>
        <dbReference type="Proteomes" id="UP001152622"/>
    </source>
</evidence>
<sequence length="110" mass="12074">MKVASQWSFSDARRDIPLTFSEGQPSARRSCQAAGYSPGVCQSLSSWHRPPPRPSGHDTRVAVMKRRSPPLEREPFGSIALCSHEARRLFTGGLGSSDLPSLLKSTHVTR</sequence>
<proteinExistence type="predicted"/>
<dbReference type="EMBL" id="JAINUF010000004">
    <property type="protein sequence ID" value="KAJ8363494.1"/>
    <property type="molecule type" value="Genomic_DNA"/>
</dbReference>
<gene>
    <name evidence="2" type="ORF">SKAU_G00123250</name>
</gene>
<dbReference type="Proteomes" id="UP001152622">
    <property type="component" value="Chromosome 4"/>
</dbReference>
<reference evidence="2" key="1">
    <citation type="journal article" date="2023" name="Science">
        <title>Genome structures resolve the early diversification of teleost fishes.</title>
        <authorList>
            <person name="Parey E."/>
            <person name="Louis A."/>
            <person name="Montfort J."/>
            <person name="Bouchez O."/>
            <person name="Roques C."/>
            <person name="Iampietro C."/>
            <person name="Lluch J."/>
            <person name="Castinel A."/>
            <person name="Donnadieu C."/>
            <person name="Desvignes T."/>
            <person name="Floi Bucao C."/>
            <person name="Jouanno E."/>
            <person name="Wen M."/>
            <person name="Mejri S."/>
            <person name="Dirks R."/>
            <person name="Jansen H."/>
            <person name="Henkel C."/>
            <person name="Chen W.J."/>
            <person name="Zahm M."/>
            <person name="Cabau C."/>
            <person name="Klopp C."/>
            <person name="Thompson A.W."/>
            <person name="Robinson-Rechavi M."/>
            <person name="Braasch I."/>
            <person name="Lecointre G."/>
            <person name="Bobe J."/>
            <person name="Postlethwait J.H."/>
            <person name="Berthelot C."/>
            <person name="Roest Crollius H."/>
            <person name="Guiguen Y."/>
        </authorList>
    </citation>
    <scope>NUCLEOTIDE SEQUENCE</scope>
    <source>
        <strain evidence="2">WJC10195</strain>
    </source>
</reference>
<keyword evidence="3" id="KW-1185">Reference proteome</keyword>
<dbReference type="AlphaFoldDB" id="A0A9Q1FPC6"/>
<comment type="caution">
    <text evidence="2">The sequence shown here is derived from an EMBL/GenBank/DDBJ whole genome shotgun (WGS) entry which is preliminary data.</text>
</comment>
<evidence type="ECO:0000256" key="1">
    <source>
        <dbReference type="SAM" id="MobiDB-lite"/>
    </source>
</evidence>
<name>A0A9Q1FPC6_SYNKA</name>
<feature type="region of interest" description="Disordered" evidence="1">
    <location>
        <begin position="18"/>
        <end position="60"/>
    </location>
</feature>
<evidence type="ECO:0000313" key="2">
    <source>
        <dbReference type="EMBL" id="KAJ8363494.1"/>
    </source>
</evidence>
<protein>
    <submittedName>
        <fullName evidence="2">Uncharacterized protein</fullName>
    </submittedName>
</protein>